<dbReference type="OrthoDB" id="3728083at2"/>
<dbReference type="InterPro" id="IPR059125">
    <property type="entry name" value="Ferritin_actino"/>
</dbReference>
<dbReference type="RefSeq" id="WP_073386556.1">
    <property type="nucleotide sequence ID" value="NZ_FQVU01000001.1"/>
</dbReference>
<protein>
    <submittedName>
        <fullName evidence="2">tRNA-(MS[2]IO[6]A)-hydroxylase (MiaE)-like</fullName>
    </submittedName>
</protein>
<dbReference type="EMBL" id="FQVU01000001">
    <property type="protein sequence ID" value="SHF83179.1"/>
    <property type="molecule type" value="Genomic_DNA"/>
</dbReference>
<reference evidence="3" key="1">
    <citation type="submission" date="2016-11" db="EMBL/GenBank/DDBJ databases">
        <authorList>
            <person name="Varghese N."/>
            <person name="Submissions S."/>
        </authorList>
    </citation>
    <scope>NUCLEOTIDE SEQUENCE [LARGE SCALE GENOMIC DNA]</scope>
    <source>
        <strain evidence="3">DSM 45627</strain>
    </source>
</reference>
<evidence type="ECO:0000313" key="3">
    <source>
        <dbReference type="Proteomes" id="UP000186132"/>
    </source>
</evidence>
<dbReference type="InterPro" id="IPR009078">
    <property type="entry name" value="Ferritin-like_SF"/>
</dbReference>
<dbReference type="Pfam" id="PF13794">
    <property type="entry name" value="MiaE_2"/>
    <property type="match status" value="1"/>
</dbReference>
<dbReference type="AlphaFoldDB" id="A0A1M5EVH4"/>
<sequence length="217" mass="23069">MPSPDAVVDLLGVLAYGELSAFDRLADDARMAPDLAGRAEMSAMAAVEFGHYRLLADRLVALGADPAAAMDPFTAALETYHSLTEPSTWLEGVVKAYVGDGIAADFYREVAAFVDAADRDTADLIRDVLAEGERAAFAVREVKAAVAERPAVSGRLALWARRLVGEAISQAQHVLADRDSLMLLLVEGSGDLAGVATLISRLTDRHEERMTALGLSS</sequence>
<dbReference type="STRING" id="1206085.SAMN05443575_1017"/>
<feature type="domain" description="Ferritin-like" evidence="1">
    <location>
        <begin position="5"/>
        <end position="187"/>
    </location>
</feature>
<evidence type="ECO:0000259" key="1">
    <source>
        <dbReference type="Pfam" id="PF13794"/>
    </source>
</evidence>
<dbReference type="CDD" id="cd00657">
    <property type="entry name" value="Ferritin_like"/>
    <property type="match status" value="1"/>
</dbReference>
<proteinExistence type="predicted"/>
<keyword evidence="3" id="KW-1185">Reference proteome</keyword>
<organism evidence="2 3">
    <name type="scientific">Jatrophihabitans endophyticus</name>
    <dbReference type="NCBI Taxonomy" id="1206085"/>
    <lineage>
        <taxon>Bacteria</taxon>
        <taxon>Bacillati</taxon>
        <taxon>Actinomycetota</taxon>
        <taxon>Actinomycetes</taxon>
        <taxon>Jatrophihabitantales</taxon>
        <taxon>Jatrophihabitantaceae</taxon>
        <taxon>Jatrophihabitans</taxon>
    </lineage>
</organism>
<dbReference type="Proteomes" id="UP000186132">
    <property type="component" value="Unassembled WGS sequence"/>
</dbReference>
<name>A0A1M5EVH4_9ACTN</name>
<dbReference type="InterPro" id="IPR012347">
    <property type="entry name" value="Ferritin-like"/>
</dbReference>
<dbReference type="Gene3D" id="1.20.1260.10">
    <property type="match status" value="1"/>
</dbReference>
<dbReference type="SUPFAM" id="SSF47240">
    <property type="entry name" value="Ferritin-like"/>
    <property type="match status" value="1"/>
</dbReference>
<evidence type="ECO:0000313" key="2">
    <source>
        <dbReference type="EMBL" id="SHF83179.1"/>
    </source>
</evidence>
<accession>A0A1M5EVH4</accession>
<gene>
    <name evidence="2" type="ORF">SAMN05443575_1017</name>
</gene>